<evidence type="ECO:0000259" key="2">
    <source>
        <dbReference type="PROSITE" id="PS50112"/>
    </source>
</evidence>
<dbReference type="SUPFAM" id="SSF55073">
    <property type="entry name" value="Nucleotide cyclase"/>
    <property type="match status" value="1"/>
</dbReference>
<gene>
    <name evidence="6" type="ORF">D3272_22655</name>
</gene>
<feature type="transmembrane region" description="Helical" evidence="1">
    <location>
        <begin position="113"/>
        <end position="141"/>
    </location>
</feature>
<dbReference type="InterPro" id="IPR035965">
    <property type="entry name" value="PAS-like_dom_sf"/>
</dbReference>
<feature type="domain" description="GGDEF" evidence="4">
    <location>
        <begin position="401"/>
        <end position="534"/>
    </location>
</feature>
<feature type="transmembrane region" description="Helical" evidence="1">
    <location>
        <begin position="217"/>
        <end position="238"/>
    </location>
</feature>
<accession>A0A4Q2R6E5</accession>
<protein>
    <submittedName>
        <fullName evidence="6">EAL domain-containing protein</fullName>
    </submittedName>
</protein>
<dbReference type="InterPro" id="IPR052155">
    <property type="entry name" value="Biofilm_reg_signaling"/>
</dbReference>
<dbReference type="NCBIfam" id="TIGR00229">
    <property type="entry name" value="sensory_box"/>
    <property type="match status" value="1"/>
</dbReference>
<name>A0A4Q2R6E5_9HYPH</name>
<evidence type="ECO:0000313" key="6">
    <source>
        <dbReference type="EMBL" id="RYB02125.1"/>
    </source>
</evidence>
<dbReference type="PROSITE" id="PS50883">
    <property type="entry name" value="EAL"/>
    <property type="match status" value="1"/>
</dbReference>
<evidence type="ECO:0000259" key="5">
    <source>
        <dbReference type="PROSITE" id="PS50924"/>
    </source>
</evidence>
<dbReference type="InterPro" id="IPR029787">
    <property type="entry name" value="Nucleotide_cyclase"/>
</dbReference>
<dbReference type="PROSITE" id="PS50924">
    <property type="entry name" value="MHYT"/>
    <property type="match status" value="1"/>
</dbReference>
<dbReference type="Pfam" id="PF00990">
    <property type="entry name" value="GGDEF"/>
    <property type="match status" value="1"/>
</dbReference>
<organism evidence="6 7">
    <name type="scientific">Lichenibacterium ramalinae</name>
    <dbReference type="NCBI Taxonomy" id="2316527"/>
    <lineage>
        <taxon>Bacteria</taxon>
        <taxon>Pseudomonadati</taxon>
        <taxon>Pseudomonadota</taxon>
        <taxon>Alphaproteobacteria</taxon>
        <taxon>Hyphomicrobiales</taxon>
        <taxon>Lichenihabitantaceae</taxon>
        <taxon>Lichenibacterium</taxon>
    </lineage>
</organism>
<dbReference type="OrthoDB" id="9814202at2"/>
<dbReference type="PANTHER" id="PTHR44757:SF2">
    <property type="entry name" value="BIOFILM ARCHITECTURE MAINTENANCE PROTEIN MBAA"/>
    <property type="match status" value="1"/>
</dbReference>
<dbReference type="CDD" id="cd00130">
    <property type="entry name" value="PAS"/>
    <property type="match status" value="1"/>
</dbReference>
<dbReference type="InterPro" id="IPR000014">
    <property type="entry name" value="PAS"/>
</dbReference>
<dbReference type="Pfam" id="PF13426">
    <property type="entry name" value="PAS_9"/>
    <property type="match status" value="1"/>
</dbReference>
<dbReference type="InterPro" id="IPR000160">
    <property type="entry name" value="GGDEF_dom"/>
</dbReference>
<feature type="domain" description="EAL" evidence="3">
    <location>
        <begin position="543"/>
        <end position="793"/>
    </location>
</feature>
<dbReference type="Pfam" id="PF03707">
    <property type="entry name" value="MHYT"/>
    <property type="match status" value="2"/>
</dbReference>
<proteinExistence type="predicted"/>
<keyword evidence="1" id="KW-0812">Transmembrane</keyword>
<dbReference type="PROSITE" id="PS50112">
    <property type="entry name" value="PAS"/>
    <property type="match status" value="1"/>
</dbReference>
<dbReference type="SUPFAM" id="SSF141868">
    <property type="entry name" value="EAL domain-like"/>
    <property type="match status" value="1"/>
</dbReference>
<dbReference type="NCBIfam" id="TIGR00254">
    <property type="entry name" value="GGDEF"/>
    <property type="match status" value="1"/>
</dbReference>
<keyword evidence="1" id="KW-1133">Transmembrane helix</keyword>
<feature type="transmembrane region" description="Helical" evidence="1">
    <location>
        <begin position="16"/>
        <end position="36"/>
    </location>
</feature>
<dbReference type="FunFam" id="3.30.70.270:FF:000001">
    <property type="entry name" value="Diguanylate cyclase domain protein"/>
    <property type="match status" value="1"/>
</dbReference>
<dbReference type="PROSITE" id="PS50887">
    <property type="entry name" value="GGDEF"/>
    <property type="match status" value="1"/>
</dbReference>
<dbReference type="Pfam" id="PF00563">
    <property type="entry name" value="EAL"/>
    <property type="match status" value="1"/>
</dbReference>
<dbReference type="GO" id="GO:0016020">
    <property type="term" value="C:membrane"/>
    <property type="evidence" value="ECO:0007669"/>
    <property type="project" value="UniProtKB-UniRule"/>
</dbReference>
<dbReference type="InterPro" id="IPR001633">
    <property type="entry name" value="EAL_dom"/>
</dbReference>
<dbReference type="InterPro" id="IPR035919">
    <property type="entry name" value="EAL_sf"/>
</dbReference>
<feature type="domain" description="MHYT" evidence="5">
    <location>
        <begin position="12"/>
        <end position="200"/>
    </location>
</feature>
<dbReference type="InterPro" id="IPR005330">
    <property type="entry name" value="MHYT_dom"/>
</dbReference>
<keyword evidence="1" id="KW-0472">Membrane</keyword>
<feature type="transmembrane region" description="Helical" evidence="1">
    <location>
        <begin position="147"/>
        <end position="166"/>
    </location>
</feature>
<dbReference type="PANTHER" id="PTHR44757">
    <property type="entry name" value="DIGUANYLATE CYCLASE DGCP"/>
    <property type="match status" value="1"/>
</dbReference>
<dbReference type="SMART" id="SM00267">
    <property type="entry name" value="GGDEF"/>
    <property type="match status" value="1"/>
</dbReference>
<comment type="caution">
    <text evidence="6">The sequence shown here is derived from an EMBL/GenBank/DDBJ whole genome shotgun (WGS) entry which is preliminary data.</text>
</comment>
<dbReference type="InterPro" id="IPR043128">
    <property type="entry name" value="Rev_trsase/Diguanyl_cyclase"/>
</dbReference>
<feature type="transmembrane region" description="Helical" evidence="1">
    <location>
        <begin position="78"/>
        <end position="101"/>
    </location>
</feature>
<keyword evidence="7" id="KW-1185">Reference proteome</keyword>
<dbReference type="SUPFAM" id="SSF55785">
    <property type="entry name" value="PYP-like sensor domain (PAS domain)"/>
    <property type="match status" value="1"/>
</dbReference>
<dbReference type="GO" id="GO:0003824">
    <property type="term" value="F:catalytic activity"/>
    <property type="evidence" value="ECO:0007669"/>
    <property type="project" value="UniProtKB-ARBA"/>
</dbReference>
<dbReference type="SMART" id="SM00052">
    <property type="entry name" value="EAL"/>
    <property type="match status" value="1"/>
</dbReference>
<feature type="transmembrane region" description="Helical" evidence="1">
    <location>
        <begin position="48"/>
        <end position="72"/>
    </location>
</feature>
<dbReference type="CDD" id="cd01949">
    <property type="entry name" value="GGDEF"/>
    <property type="match status" value="1"/>
</dbReference>
<evidence type="ECO:0000313" key="7">
    <source>
        <dbReference type="Proteomes" id="UP000289411"/>
    </source>
</evidence>
<evidence type="ECO:0000256" key="1">
    <source>
        <dbReference type="PROSITE-ProRule" id="PRU00244"/>
    </source>
</evidence>
<dbReference type="RefSeq" id="WP_129221493.1">
    <property type="nucleotide sequence ID" value="NZ_QYBC01000023.1"/>
</dbReference>
<feature type="transmembrane region" description="Helical" evidence="1">
    <location>
        <begin position="178"/>
        <end position="197"/>
    </location>
</feature>
<dbReference type="CDD" id="cd01948">
    <property type="entry name" value="EAL"/>
    <property type="match status" value="1"/>
</dbReference>
<dbReference type="Gene3D" id="3.30.450.20">
    <property type="entry name" value="PAS domain"/>
    <property type="match status" value="1"/>
</dbReference>
<sequence>MLKVLGCVVHEHDLRLVAMSAVICVLGCLTTTTLLARAGETARRDGRPWLVAAAAVLGCSVWSLHFVAMLAFMPGLEMAYGLGLTALSILVAVGGALMALFAWKAPATRTARVALSGALLGLAISGMHYVGVAAMTFSGFLMFDRNYVVASVVVSVVCSTLAMARAENLTSTGRRLEVGGWLTLAICGLHFTGMTAITVAPGTAEVTKGTILGTSTLAIAVGGVSVAILIASLMAIIVERHLARRSLRDLGRMRLMSNLAQEVLFIHRDGVVIEVNNAGERLFKASAEDIIGRPVLSLFTKDSAPAMIRRERCPPIDRHPEEMDFQAVDGSHVAVELSCQPIEYLGKSATVVALRDITDRKRDEARIRHLARHDALTNLPNRYNLRERLDIALDTAAQDRSAVAVVYIDLDRFKPVNDLHGHAAGDAVLIQASKRILAEIRSTDTLARIGGDEFVMILTSQPQPEKASIVATRIIEALRRPFQVEGHRIEIGASVGVSLYPEDGADADALMRAADAAMYRAKEEGRGAVRFYEAVMNAQLQARLQLEQELAGATERGELVLHYQPIVNGVTGEVETFEALIRWMHPTRGMVPPMEFIPMAEECGLIDGIGRWVIEAACREAAGWSHPWRVSFNVSPRQFQHTDICAVLGDALRTHGIAPARVVVEVTEGILIEDADEAVATLNRLREMGVRIALDDFGTGYSSLSYLQLFQFDKFKIDKSFVRTLGQSDRALTLTRTIVNLGHNLGLQVTAEGVETQAQLDILRSLGCDQIQGYLVARPAPIDAFTDLDRLRTKALFGRDRPRLSA</sequence>
<dbReference type="AlphaFoldDB" id="A0A4Q2R6E5"/>
<evidence type="ECO:0000259" key="3">
    <source>
        <dbReference type="PROSITE" id="PS50883"/>
    </source>
</evidence>
<evidence type="ECO:0000259" key="4">
    <source>
        <dbReference type="PROSITE" id="PS50887"/>
    </source>
</evidence>
<dbReference type="Proteomes" id="UP000289411">
    <property type="component" value="Unassembled WGS sequence"/>
</dbReference>
<dbReference type="Gene3D" id="3.20.20.450">
    <property type="entry name" value="EAL domain"/>
    <property type="match status" value="1"/>
</dbReference>
<reference evidence="6 7" key="2">
    <citation type="submission" date="2019-02" db="EMBL/GenBank/DDBJ databases">
        <title>'Lichenibacterium ramalinii' gen. nov. sp. nov., 'Lichenibacterium minor' gen. nov. sp. nov.</title>
        <authorList>
            <person name="Pankratov T."/>
        </authorList>
    </citation>
    <scope>NUCLEOTIDE SEQUENCE [LARGE SCALE GENOMIC DNA]</scope>
    <source>
        <strain evidence="6 7">RmlP001</strain>
    </source>
</reference>
<dbReference type="EMBL" id="QYBC01000023">
    <property type="protein sequence ID" value="RYB02125.1"/>
    <property type="molecule type" value="Genomic_DNA"/>
</dbReference>
<dbReference type="Gene3D" id="3.30.70.270">
    <property type="match status" value="1"/>
</dbReference>
<feature type="domain" description="PAS" evidence="2">
    <location>
        <begin position="254"/>
        <end position="303"/>
    </location>
</feature>
<reference evidence="6 7" key="1">
    <citation type="submission" date="2018-09" db="EMBL/GenBank/DDBJ databases">
        <authorList>
            <person name="Grouzdev D.S."/>
            <person name="Krutkina M.S."/>
        </authorList>
    </citation>
    <scope>NUCLEOTIDE SEQUENCE [LARGE SCALE GENOMIC DNA]</scope>
    <source>
        <strain evidence="6 7">RmlP001</strain>
    </source>
</reference>